<proteinExistence type="inferred from homology"/>
<dbReference type="GO" id="GO:0042644">
    <property type="term" value="C:chloroplast nucleoid"/>
    <property type="evidence" value="ECO:0007669"/>
    <property type="project" value="UniProtKB-ARBA"/>
</dbReference>
<dbReference type="Proteomes" id="UP000447434">
    <property type="component" value="Chromosome 17"/>
</dbReference>
<dbReference type="PANTHER" id="PTHR43085:SF2">
    <property type="entry name" value="FRUCTOKINASE-LIKE 2, CHLOROPLASTIC"/>
    <property type="match status" value="1"/>
</dbReference>
<evidence type="ECO:0000256" key="5">
    <source>
        <dbReference type="ARBA" id="ARBA00022679"/>
    </source>
</evidence>
<evidence type="ECO:0000313" key="11">
    <source>
        <dbReference type="EMBL" id="KAE9595676.1"/>
    </source>
</evidence>
<dbReference type="GO" id="GO:0009658">
    <property type="term" value="P:chloroplast organization"/>
    <property type="evidence" value="ECO:0007669"/>
    <property type="project" value="TreeGrafter"/>
</dbReference>
<dbReference type="PANTHER" id="PTHR43085">
    <property type="entry name" value="HEXOKINASE FAMILY MEMBER"/>
    <property type="match status" value="1"/>
</dbReference>
<evidence type="ECO:0000256" key="4">
    <source>
        <dbReference type="ARBA" id="ARBA00022640"/>
    </source>
</evidence>
<keyword evidence="3" id="KW-0150">Chloroplast</keyword>
<dbReference type="GO" id="GO:0016301">
    <property type="term" value="F:kinase activity"/>
    <property type="evidence" value="ECO:0007669"/>
    <property type="project" value="UniProtKB-KW"/>
</dbReference>
<name>A0A6A4NPK6_LUPAL</name>
<reference evidence="12" key="1">
    <citation type="journal article" date="2020" name="Nat. Commun.">
        <title>Genome sequence of the cluster root forming white lupin.</title>
        <authorList>
            <person name="Hufnagel B."/>
            <person name="Marques A."/>
            <person name="Soriano A."/>
            <person name="Marques L."/>
            <person name="Divol F."/>
            <person name="Doumas P."/>
            <person name="Sallet E."/>
            <person name="Mancinotti D."/>
            <person name="Carrere S."/>
            <person name="Marande W."/>
            <person name="Arribat S."/>
            <person name="Keller J."/>
            <person name="Huneau C."/>
            <person name="Blein T."/>
            <person name="Aime D."/>
            <person name="Laguerre M."/>
            <person name="Taylor J."/>
            <person name="Schubert V."/>
            <person name="Nelson M."/>
            <person name="Geu-Flores F."/>
            <person name="Crespi M."/>
            <person name="Gallardo-Guerrero K."/>
            <person name="Delaux P.-M."/>
            <person name="Salse J."/>
            <person name="Berges H."/>
            <person name="Guyot R."/>
            <person name="Gouzy J."/>
            <person name="Peret B."/>
        </authorList>
    </citation>
    <scope>NUCLEOTIDE SEQUENCE [LARGE SCALE GENOMIC DNA]</scope>
    <source>
        <strain evidence="12">cv. Amiga</strain>
    </source>
</reference>
<dbReference type="SUPFAM" id="SSF53613">
    <property type="entry name" value="Ribokinase-like"/>
    <property type="match status" value="1"/>
</dbReference>
<feature type="compositionally biased region" description="Acidic residues" evidence="9">
    <location>
        <begin position="656"/>
        <end position="666"/>
    </location>
</feature>
<feature type="region of interest" description="Disordered" evidence="9">
    <location>
        <begin position="50"/>
        <end position="156"/>
    </location>
</feature>
<evidence type="ECO:0000256" key="1">
    <source>
        <dbReference type="ARBA" id="ARBA00004229"/>
    </source>
</evidence>
<feature type="compositionally biased region" description="Acidic residues" evidence="9">
    <location>
        <begin position="228"/>
        <end position="246"/>
    </location>
</feature>
<dbReference type="OrthoDB" id="415590at2759"/>
<evidence type="ECO:0000256" key="3">
    <source>
        <dbReference type="ARBA" id="ARBA00022528"/>
    </source>
</evidence>
<evidence type="ECO:0000256" key="7">
    <source>
        <dbReference type="ARBA" id="ARBA00022946"/>
    </source>
</evidence>
<dbReference type="Pfam" id="PF00294">
    <property type="entry name" value="PfkB"/>
    <property type="match status" value="1"/>
</dbReference>
<feature type="region of interest" description="Disordered" evidence="9">
    <location>
        <begin position="171"/>
        <end position="246"/>
    </location>
</feature>
<comment type="similarity">
    <text evidence="2">Belongs to the carbohydrate kinase PfkB family.</text>
</comment>
<keyword evidence="7" id="KW-0809">Transit peptide</keyword>
<feature type="compositionally biased region" description="Basic and acidic residues" evidence="9">
    <location>
        <begin position="646"/>
        <end position="655"/>
    </location>
</feature>
<feature type="region of interest" description="Disordered" evidence="9">
    <location>
        <begin position="646"/>
        <end position="666"/>
    </location>
</feature>
<organism evidence="11 12">
    <name type="scientific">Lupinus albus</name>
    <name type="common">White lupine</name>
    <name type="synonym">Lupinus termis</name>
    <dbReference type="NCBI Taxonomy" id="3870"/>
    <lineage>
        <taxon>Eukaryota</taxon>
        <taxon>Viridiplantae</taxon>
        <taxon>Streptophyta</taxon>
        <taxon>Embryophyta</taxon>
        <taxon>Tracheophyta</taxon>
        <taxon>Spermatophyta</taxon>
        <taxon>Magnoliopsida</taxon>
        <taxon>eudicotyledons</taxon>
        <taxon>Gunneridae</taxon>
        <taxon>Pentapetalae</taxon>
        <taxon>rosids</taxon>
        <taxon>fabids</taxon>
        <taxon>Fabales</taxon>
        <taxon>Fabaceae</taxon>
        <taxon>Papilionoideae</taxon>
        <taxon>50 kb inversion clade</taxon>
        <taxon>genistoids sensu lato</taxon>
        <taxon>core genistoids</taxon>
        <taxon>Genisteae</taxon>
        <taxon>Lupinus</taxon>
    </lineage>
</organism>
<evidence type="ECO:0000256" key="8">
    <source>
        <dbReference type="ARBA" id="ARBA00058434"/>
    </source>
</evidence>
<dbReference type="FunFam" id="3.40.1190.20:FF:000021">
    <property type="entry name" value="Fructokinase-like 2, chloroplastic"/>
    <property type="match status" value="1"/>
</dbReference>
<comment type="caution">
    <text evidence="11">The sequence shown here is derived from an EMBL/GenBank/DDBJ whole genome shotgun (WGS) entry which is preliminary data.</text>
</comment>
<evidence type="ECO:0000259" key="10">
    <source>
        <dbReference type="Pfam" id="PF00294"/>
    </source>
</evidence>
<keyword evidence="5" id="KW-0808">Transferase</keyword>
<feature type="compositionally biased region" description="Basic and acidic residues" evidence="9">
    <location>
        <begin position="213"/>
        <end position="226"/>
    </location>
</feature>
<keyword evidence="12" id="KW-1185">Reference proteome</keyword>
<dbReference type="GO" id="GO:0009662">
    <property type="term" value="P:etioplast organization"/>
    <property type="evidence" value="ECO:0007669"/>
    <property type="project" value="TreeGrafter"/>
</dbReference>
<feature type="compositionally biased region" description="Basic and acidic residues" evidence="9">
    <location>
        <begin position="184"/>
        <end position="206"/>
    </location>
</feature>
<feature type="compositionally biased region" description="Basic and acidic residues" evidence="9">
    <location>
        <begin position="135"/>
        <end position="148"/>
    </location>
</feature>
<sequence length="666" mass="74976">MASLSFSHFLSLPRCQLTWSCGYASFEVVQLRELRSRFSPGHVAMARKKASLGSGIEEPNENEPVVEKKTTRSSKTKSATTRTKKKSADESSEENIDLLVNIDGDSIEGSSPASSDVSKKKAPRTRRKDASSSAEVERENELKEENKVRRGRPKVKNVIIEDIGSEDEINDQEEKKVRRRGRPKRESIIREDKGSESEINDQEEKKIRSRRRPKEENVIIEDKGSEAETGDIDEPSFIEDAEEESDDGLELVKYDGEDISYTYGWPPLVCCFGSAQNAFVPSGRPANRLINHEIHETMKDALWSPESFCRAPGGCAGSVAVALANLGGKVALMGKLGDDEYGQVMLYYLNANNVQTRSIRIDSKRATVVSLMKIGKRSRLKMSCVKPCAEDCLTKSEINIDVLKEAKMFYFSTHSLLDRNMRSTTLQAIRIAKKFGAVVFYDVNLPMPLWNSSEETKTFIRQVWNYADIIEVTKQELEFLLGITPSEEFDTKNNDISKFVHYEPEVIAPLWHEDLTVLFVTNGTSKIHYYTKEFDGAVCGMEDAPITPFTCDMSASGDGIVAALIRMLTVQPDLITDKGYLEHSIRYAINCGVIDQWILARRRGFPPRDGNIAEVTPNEYGVRSVTEKEYRTVGTLDEYDIISPPEEERVYHQLDPELDPELDPVS</sequence>
<dbReference type="GO" id="GO:0042793">
    <property type="term" value="P:plastid transcription"/>
    <property type="evidence" value="ECO:0007669"/>
    <property type="project" value="TreeGrafter"/>
</dbReference>
<dbReference type="CDD" id="cd01167">
    <property type="entry name" value="bac_FRK"/>
    <property type="match status" value="1"/>
</dbReference>
<dbReference type="InterPro" id="IPR011611">
    <property type="entry name" value="PfkB_dom"/>
</dbReference>
<dbReference type="EMBL" id="WOCE01000017">
    <property type="protein sequence ID" value="KAE9595676.1"/>
    <property type="molecule type" value="Genomic_DNA"/>
</dbReference>
<dbReference type="InterPro" id="IPR050306">
    <property type="entry name" value="PfkB_Carbo_kinase"/>
</dbReference>
<dbReference type="Gene3D" id="3.40.1190.20">
    <property type="match status" value="1"/>
</dbReference>
<dbReference type="AlphaFoldDB" id="A0A6A4NPK6"/>
<accession>A0A6A4NPK6</accession>
<evidence type="ECO:0000256" key="2">
    <source>
        <dbReference type="ARBA" id="ARBA00010688"/>
    </source>
</evidence>
<comment type="subcellular location">
    <subcellularLocation>
        <location evidence="1">Plastid</location>
        <location evidence="1">Chloroplast</location>
    </subcellularLocation>
</comment>
<dbReference type="InterPro" id="IPR029056">
    <property type="entry name" value="Ribokinase-like"/>
</dbReference>
<evidence type="ECO:0000256" key="9">
    <source>
        <dbReference type="SAM" id="MobiDB-lite"/>
    </source>
</evidence>
<keyword evidence="4" id="KW-0934">Plastid</keyword>
<gene>
    <name evidence="11" type="ORF">Lalb_Chr17g0341311</name>
</gene>
<evidence type="ECO:0000313" key="12">
    <source>
        <dbReference type="Proteomes" id="UP000447434"/>
    </source>
</evidence>
<protein>
    <submittedName>
        <fullName evidence="11">Putative fructokinase</fullName>
    </submittedName>
</protein>
<comment type="function">
    <text evidence="8">Required for proper chloroplast development, most likely through regulating plastid-encoded polymerase (PEP) dependent chloroplast transcription. Acts as a component of the transcriptionally active plastid chromosome that is required for plastid gene expression.</text>
</comment>
<keyword evidence="6 11" id="KW-0418">Kinase</keyword>
<feature type="domain" description="Carbohydrate kinase PfkB" evidence="10">
    <location>
        <begin position="304"/>
        <end position="592"/>
    </location>
</feature>
<evidence type="ECO:0000256" key="6">
    <source>
        <dbReference type="ARBA" id="ARBA00022777"/>
    </source>
</evidence>